<keyword evidence="4" id="KW-1185">Reference proteome</keyword>
<evidence type="ECO:0000256" key="2">
    <source>
        <dbReference type="SAM" id="SignalP"/>
    </source>
</evidence>
<dbReference type="GO" id="GO:0005737">
    <property type="term" value="C:cytoplasm"/>
    <property type="evidence" value="ECO:0007669"/>
    <property type="project" value="TreeGrafter"/>
</dbReference>
<reference evidence="3" key="1">
    <citation type="submission" date="2021-06" db="EMBL/GenBank/DDBJ databases">
        <authorList>
            <person name="Kallberg Y."/>
            <person name="Tangrot J."/>
            <person name="Rosling A."/>
        </authorList>
    </citation>
    <scope>NUCLEOTIDE SEQUENCE</scope>
    <source>
        <strain evidence="3">CL551</strain>
    </source>
</reference>
<evidence type="ECO:0000313" key="3">
    <source>
        <dbReference type="EMBL" id="CAG8508474.1"/>
    </source>
</evidence>
<dbReference type="InterPro" id="IPR015915">
    <property type="entry name" value="Kelch-typ_b-propeller"/>
</dbReference>
<keyword evidence="1" id="KW-0812">Transmembrane</keyword>
<dbReference type="EMBL" id="CAJVPV010001800">
    <property type="protein sequence ID" value="CAG8508474.1"/>
    <property type="molecule type" value="Genomic_DNA"/>
</dbReference>
<proteinExistence type="predicted"/>
<dbReference type="Gene3D" id="2.120.10.80">
    <property type="entry name" value="Kelch-type beta propeller"/>
    <property type="match status" value="2"/>
</dbReference>
<keyword evidence="1" id="KW-0472">Membrane</keyword>
<feature type="transmembrane region" description="Helical" evidence="1">
    <location>
        <begin position="297"/>
        <end position="320"/>
    </location>
</feature>
<dbReference type="PANTHER" id="PTHR46461:SF2">
    <property type="entry name" value="ATTRACTIN"/>
    <property type="match status" value="1"/>
</dbReference>
<gene>
    <name evidence="3" type="ORF">AMORRO_LOCUS3605</name>
</gene>
<protein>
    <submittedName>
        <fullName evidence="3">5975_t:CDS:1</fullName>
    </submittedName>
</protein>
<dbReference type="GO" id="GO:0003682">
    <property type="term" value="F:chromatin binding"/>
    <property type="evidence" value="ECO:0007669"/>
    <property type="project" value="InterPro"/>
</dbReference>
<comment type="caution">
    <text evidence="3">The sequence shown here is derived from an EMBL/GenBank/DDBJ whole genome shotgun (WGS) entry which is preliminary data.</text>
</comment>
<keyword evidence="1" id="KW-1133">Transmembrane helix</keyword>
<dbReference type="PANTHER" id="PTHR46461">
    <property type="entry name" value="KELCH DOMAIN-CONTAINING PROTEIN 3"/>
    <property type="match status" value="1"/>
</dbReference>
<keyword evidence="2" id="KW-0732">Signal</keyword>
<sequence length="348" mass="39021">MKLLIQNLILLVTTIYLFSDHTYSADYPSIYGHSSVLVNDKLFIFGGNTYSGDLSQCIYCLDATDPRQSLSQPPINLTTDLNYTIKIAWATAVTYNSTIFLYGGKIQSIDAPANLYIFDSINLTWNDPYVPQNESRISMQAVIDSKGKIYIFGGYHVPQFLSGSFPPSITIFNNMIVINTILSKNHLIVNTTSGIMGRAYYSATMLDDSIFYIGGIDSSYRSVKISNIITYNTSSNQWANINVDFTDSEIIENRYGHTAVLSQTTNRVISSTKSYNKMYLFDISASTWVPITPTPSLGLTIVSVIICVIIIIASLVILIYNKDRLRRIIDENFRRERMNIAISDAPIN</sequence>
<organism evidence="3 4">
    <name type="scientific">Acaulospora morrowiae</name>
    <dbReference type="NCBI Taxonomy" id="94023"/>
    <lineage>
        <taxon>Eukaryota</taxon>
        <taxon>Fungi</taxon>
        <taxon>Fungi incertae sedis</taxon>
        <taxon>Mucoromycota</taxon>
        <taxon>Glomeromycotina</taxon>
        <taxon>Glomeromycetes</taxon>
        <taxon>Diversisporales</taxon>
        <taxon>Acaulosporaceae</taxon>
        <taxon>Acaulospora</taxon>
    </lineage>
</organism>
<feature type="signal peptide" evidence="2">
    <location>
        <begin position="1"/>
        <end position="19"/>
    </location>
</feature>
<evidence type="ECO:0000256" key="1">
    <source>
        <dbReference type="SAM" id="Phobius"/>
    </source>
</evidence>
<dbReference type="Pfam" id="PF24681">
    <property type="entry name" value="Kelch_KLHDC2_KLHL20_DRC7"/>
    <property type="match status" value="1"/>
</dbReference>
<accession>A0A9N9F4G0</accession>
<dbReference type="OrthoDB" id="432528at2759"/>
<name>A0A9N9F4G0_9GLOM</name>
<feature type="chain" id="PRO_5040484740" evidence="2">
    <location>
        <begin position="20"/>
        <end position="348"/>
    </location>
</feature>
<dbReference type="SUPFAM" id="SSF117281">
    <property type="entry name" value="Kelch motif"/>
    <property type="match status" value="1"/>
</dbReference>
<evidence type="ECO:0000313" key="4">
    <source>
        <dbReference type="Proteomes" id="UP000789342"/>
    </source>
</evidence>
<dbReference type="Proteomes" id="UP000789342">
    <property type="component" value="Unassembled WGS sequence"/>
</dbReference>
<dbReference type="AlphaFoldDB" id="A0A9N9F4G0"/>
<dbReference type="InterPro" id="IPR052637">
    <property type="entry name" value="KLHDC3-like"/>
</dbReference>